<name>A0A0G4EJW8_VITBC</name>
<dbReference type="Gene3D" id="3.80.10.10">
    <property type="entry name" value="Ribonuclease Inhibitor"/>
    <property type="match status" value="1"/>
</dbReference>
<feature type="repeat" description="ANK" evidence="3">
    <location>
        <begin position="697"/>
        <end position="729"/>
    </location>
</feature>
<reference evidence="5 6" key="1">
    <citation type="submission" date="2014-11" db="EMBL/GenBank/DDBJ databases">
        <authorList>
            <person name="Zhu J."/>
            <person name="Qi W."/>
            <person name="Song R."/>
        </authorList>
    </citation>
    <scope>NUCLEOTIDE SEQUENCE [LARGE SCALE GENOMIC DNA]</scope>
</reference>
<feature type="repeat" description="ANK" evidence="3">
    <location>
        <begin position="517"/>
        <end position="549"/>
    </location>
</feature>
<dbReference type="VEuPathDB" id="CryptoDB:Vbra_20460"/>
<keyword evidence="1" id="KW-0677">Repeat</keyword>
<organism evidence="5 6">
    <name type="scientific">Vitrella brassicaformis (strain CCMP3155)</name>
    <dbReference type="NCBI Taxonomy" id="1169540"/>
    <lineage>
        <taxon>Eukaryota</taxon>
        <taxon>Sar</taxon>
        <taxon>Alveolata</taxon>
        <taxon>Colpodellida</taxon>
        <taxon>Vitrellaceae</taxon>
        <taxon>Vitrella</taxon>
    </lineage>
</organism>
<feature type="compositionally biased region" description="Low complexity" evidence="4">
    <location>
        <begin position="860"/>
        <end position="874"/>
    </location>
</feature>
<feature type="region of interest" description="Disordered" evidence="4">
    <location>
        <begin position="831"/>
        <end position="901"/>
    </location>
</feature>
<evidence type="ECO:0000256" key="1">
    <source>
        <dbReference type="ARBA" id="ARBA00022737"/>
    </source>
</evidence>
<feature type="compositionally biased region" description="Basic and acidic residues" evidence="4">
    <location>
        <begin position="33"/>
        <end position="48"/>
    </location>
</feature>
<dbReference type="FunCoup" id="A0A0G4EJW8">
    <property type="interactions" value="13"/>
</dbReference>
<evidence type="ECO:0000256" key="2">
    <source>
        <dbReference type="ARBA" id="ARBA00023043"/>
    </source>
</evidence>
<sequence length="913" mass="99778">MSPSRDVTIASCHPPSPNHCHTPATQSSSPETRFAEARRLEGKIEEHPASPTVPATKSPPDPESNPQTHTTHDDHHSANGALSTSTSATHEEEAGPPLSTRQGGGGMTAWRVMLPFLENYVDVFSMLALRQLAFLFLAHKWNPVALDFSGLRGIDSRVVVESILALLQRCLHPAAQRECAYDFGQCTLLKDSSLVRIVEKVGPSIRSLSFDFCYLITDKGLEALLSTPLPRLERLSLRCARNKELIGEPILRELSAERWPRFHQFNCAFTSMWLEHIENVAEFLADRAERLKKAPKLDINGSWASKCLLEKIGLHDPVKRFGQAVHLRVADVCEKIAKKMKHMVVETAEKAPHAQYRLLQIVKYQGDQLLVNSPCTHHVKAAKAAVEHPKPTHTYASGSLKEPSAAPAEDVYLWTHPLSVAIEGMDINTLAVLLRHGAKVDVWDYLGNSPLFLACKTDQEDVVHTLIEHGACVHPYDLLGPTPLKIAVHNQNIDILHMLLDHGANLNFVAPALKPRGFKSPLFVACESNAPEIIQLLLDKGANPNWVDHSKYSPTLLAYQLSSSWLPKFLDAGAGASPRKRYILTDVLTCGILKADMGCVKLLTSKYPDLLDLPHHMWSLPHIQAAKLGKVDILRYLLQQGSRTNSKGLDGAAALHVATEEGFMDCVMALLNAHEELTTTPDGKAVAKADVNIQDASGRTPLLIACLENRHSVAEVLLRRGADVNRESYATGETPLMACIRTRNELMALLLLKFGVDLNFDQQDKRGRTALIYAIYFGQYLIADKLLARGADVTAQDETGTTPYNVMLNRVRSNGQQAKLCKKVVKAYRTATSAAHHHHHPNKPPSPPQSQQYPPPPASPGASAAAAAAAAGADGENDDDGVGVAGGGGLRPPRNGLHRRSMPACFCGVVGGR</sequence>
<dbReference type="AlphaFoldDB" id="A0A0G4EJW8"/>
<dbReference type="Proteomes" id="UP000041254">
    <property type="component" value="Unassembled WGS sequence"/>
</dbReference>
<dbReference type="InterPro" id="IPR036770">
    <property type="entry name" value="Ankyrin_rpt-contain_sf"/>
</dbReference>
<feature type="repeat" description="ANK" evidence="3">
    <location>
        <begin position="731"/>
        <end position="763"/>
    </location>
</feature>
<evidence type="ECO:0000256" key="3">
    <source>
        <dbReference type="PROSITE-ProRule" id="PRU00023"/>
    </source>
</evidence>
<dbReference type="STRING" id="1169540.A0A0G4EJW8"/>
<feature type="region of interest" description="Disordered" evidence="4">
    <location>
        <begin position="1"/>
        <end position="104"/>
    </location>
</feature>
<dbReference type="SMART" id="SM00248">
    <property type="entry name" value="ANK"/>
    <property type="match status" value="9"/>
</dbReference>
<dbReference type="InterPro" id="IPR032675">
    <property type="entry name" value="LRR_dom_sf"/>
</dbReference>
<dbReference type="PANTHER" id="PTHR24171:SF9">
    <property type="entry name" value="ANKYRIN REPEAT DOMAIN-CONTAINING PROTEIN 39"/>
    <property type="match status" value="1"/>
</dbReference>
<feature type="repeat" description="ANK" evidence="3">
    <location>
        <begin position="766"/>
        <end position="798"/>
    </location>
</feature>
<dbReference type="PROSITE" id="PS50088">
    <property type="entry name" value="ANK_REPEAT"/>
    <property type="match status" value="6"/>
</dbReference>
<keyword evidence="6" id="KW-1185">Reference proteome</keyword>
<accession>A0A0G4EJW8</accession>
<dbReference type="InParanoid" id="A0A0G4EJW8"/>
<dbReference type="OMA" id="YVACEHY"/>
<feature type="repeat" description="ANK" evidence="3">
    <location>
        <begin position="446"/>
        <end position="478"/>
    </location>
</feature>
<evidence type="ECO:0000313" key="6">
    <source>
        <dbReference type="Proteomes" id="UP000041254"/>
    </source>
</evidence>
<dbReference type="EMBL" id="CDMY01000252">
    <property type="protein sequence ID" value="CEL97047.1"/>
    <property type="molecule type" value="Genomic_DNA"/>
</dbReference>
<feature type="compositionally biased region" description="Pro residues" evidence="4">
    <location>
        <begin position="843"/>
        <end position="859"/>
    </location>
</feature>
<dbReference type="Gene3D" id="1.25.40.20">
    <property type="entry name" value="Ankyrin repeat-containing domain"/>
    <property type="match status" value="3"/>
</dbReference>
<dbReference type="InterPro" id="IPR002110">
    <property type="entry name" value="Ankyrin_rpt"/>
</dbReference>
<dbReference type="SUPFAM" id="SSF52047">
    <property type="entry name" value="RNI-like"/>
    <property type="match status" value="1"/>
</dbReference>
<protein>
    <submittedName>
        <fullName evidence="5">Uncharacterized protein</fullName>
    </submittedName>
</protein>
<dbReference type="Pfam" id="PF00023">
    <property type="entry name" value="Ank"/>
    <property type="match status" value="1"/>
</dbReference>
<gene>
    <name evidence="5" type="ORF">Vbra_20460</name>
</gene>
<dbReference type="PhylomeDB" id="A0A0G4EJW8"/>
<keyword evidence="2 3" id="KW-0040">ANK repeat</keyword>
<dbReference type="OrthoDB" id="20872at2759"/>
<dbReference type="Pfam" id="PF12796">
    <property type="entry name" value="Ank_2"/>
    <property type="match status" value="3"/>
</dbReference>
<dbReference type="PROSITE" id="PS50297">
    <property type="entry name" value="ANK_REP_REGION"/>
    <property type="match status" value="5"/>
</dbReference>
<proteinExistence type="predicted"/>
<dbReference type="SUPFAM" id="SSF48403">
    <property type="entry name" value="Ankyrin repeat"/>
    <property type="match status" value="1"/>
</dbReference>
<evidence type="ECO:0000313" key="5">
    <source>
        <dbReference type="EMBL" id="CEL97047.1"/>
    </source>
</evidence>
<feature type="repeat" description="ANK" evidence="3">
    <location>
        <begin position="479"/>
        <end position="511"/>
    </location>
</feature>
<evidence type="ECO:0000256" key="4">
    <source>
        <dbReference type="SAM" id="MobiDB-lite"/>
    </source>
</evidence>
<dbReference type="PANTHER" id="PTHR24171">
    <property type="entry name" value="ANKYRIN REPEAT DOMAIN-CONTAINING PROTEIN 39-RELATED"/>
    <property type="match status" value="1"/>
</dbReference>